<evidence type="ECO:0000313" key="2">
    <source>
        <dbReference type="Proteomes" id="UP000620596"/>
    </source>
</evidence>
<dbReference type="AlphaFoldDB" id="A0A916SCP4"/>
<keyword evidence="2" id="KW-1185">Reference proteome</keyword>
<dbReference type="PROSITE" id="PS51257">
    <property type="entry name" value="PROKAR_LIPOPROTEIN"/>
    <property type="match status" value="1"/>
</dbReference>
<organism evidence="1 2">
    <name type="scientific">Polaromonas eurypsychrophila</name>
    <dbReference type="NCBI Taxonomy" id="1614635"/>
    <lineage>
        <taxon>Bacteria</taxon>
        <taxon>Pseudomonadati</taxon>
        <taxon>Pseudomonadota</taxon>
        <taxon>Betaproteobacteria</taxon>
        <taxon>Burkholderiales</taxon>
        <taxon>Comamonadaceae</taxon>
        <taxon>Polaromonas</taxon>
    </lineage>
</organism>
<dbReference type="Proteomes" id="UP000620596">
    <property type="component" value="Unassembled WGS sequence"/>
</dbReference>
<proteinExistence type="predicted"/>
<comment type="caution">
    <text evidence="1">The sequence shown here is derived from an EMBL/GenBank/DDBJ whole genome shotgun (WGS) entry which is preliminary data.</text>
</comment>
<reference evidence="1" key="2">
    <citation type="submission" date="2020-09" db="EMBL/GenBank/DDBJ databases">
        <authorList>
            <person name="Sun Q."/>
            <person name="Zhou Y."/>
        </authorList>
    </citation>
    <scope>NUCLEOTIDE SEQUENCE</scope>
    <source>
        <strain evidence="1">CGMCC 1.15322</strain>
    </source>
</reference>
<name>A0A916SCP4_9BURK</name>
<reference evidence="1" key="1">
    <citation type="journal article" date="2014" name="Int. J. Syst. Evol. Microbiol.">
        <title>Complete genome sequence of Corynebacterium casei LMG S-19264T (=DSM 44701T), isolated from a smear-ripened cheese.</title>
        <authorList>
            <consortium name="US DOE Joint Genome Institute (JGI-PGF)"/>
            <person name="Walter F."/>
            <person name="Albersmeier A."/>
            <person name="Kalinowski J."/>
            <person name="Ruckert C."/>
        </authorList>
    </citation>
    <scope>NUCLEOTIDE SEQUENCE</scope>
    <source>
        <strain evidence="1">CGMCC 1.15322</strain>
    </source>
</reference>
<sequence length="207" mass="21957">MKRALTAIIFGATVVGLLGGCANSRLVNSDVTSFSRWMPAPPAPGSSYRFERLLSQQPPDARQPALEGLAQAALAKVGLQHNPQAAAFSVQVSATTQPIMRPRWDGYPYGGGSSIFIGSGIGGGGGSVGFGFGIPIGVGMESPLYRRDVNLVIRELRGNTAVYETRAFSEDPWADDGPVISTMLDAALRNFPVPPVGTRRISIEIQR</sequence>
<dbReference type="RefSeq" id="WP_188707486.1">
    <property type="nucleotide sequence ID" value="NZ_BMIG01000003.1"/>
</dbReference>
<accession>A0A916SCP4</accession>
<gene>
    <name evidence="1" type="ORF">GCM10011496_12520</name>
</gene>
<evidence type="ECO:0008006" key="3">
    <source>
        <dbReference type="Google" id="ProtNLM"/>
    </source>
</evidence>
<protein>
    <recommendedName>
        <fullName evidence="3">DUF4136 domain-containing protein</fullName>
    </recommendedName>
</protein>
<dbReference type="EMBL" id="BMIG01000003">
    <property type="protein sequence ID" value="GGA93000.1"/>
    <property type="molecule type" value="Genomic_DNA"/>
</dbReference>
<evidence type="ECO:0000313" key="1">
    <source>
        <dbReference type="EMBL" id="GGA93000.1"/>
    </source>
</evidence>